<dbReference type="Pfam" id="PF00975">
    <property type="entry name" value="Thioesterase"/>
    <property type="match status" value="1"/>
</dbReference>
<comment type="similarity">
    <text evidence="1">Belongs to the thioesterase family.</text>
</comment>
<proteinExistence type="inferred from homology"/>
<dbReference type="Gene3D" id="3.40.50.1820">
    <property type="entry name" value="alpha/beta hydrolase"/>
    <property type="match status" value="1"/>
</dbReference>
<feature type="domain" description="Thioesterase TesA-like" evidence="3">
    <location>
        <begin position="28"/>
        <end position="245"/>
    </location>
</feature>
<dbReference type="SUPFAM" id="SSF53474">
    <property type="entry name" value="alpha/beta-Hydrolases"/>
    <property type="match status" value="1"/>
</dbReference>
<dbReference type="InterPro" id="IPR012223">
    <property type="entry name" value="TEII"/>
</dbReference>
<evidence type="ECO:0000313" key="4">
    <source>
        <dbReference type="EMBL" id="MFI5682204.1"/>
    </source>
</evidence>
<dbReference type="SMART" id="SM00824">
    <property type="entry name" value="PKS_TE"/>
    <property type="match status" value="1"/>
</dbReference>
<keyword evidence="5" id="KW-1185">Reference proteome</keyword>
<evidence type="ECO:0000313" key="5">
    <source>
        <dbReference type="Proteomes" id="UP001612415"/>
    </source>
</evidence>
<keyword evidence="2" id="KW-0378">Hydrolase</keyword>
<accession>A0ABW7YJB7</accession>
<dbReference type="InterPro" id="IPR029058">
    <property type="entry name" value="AB_hydrolase_fold"/>
</dbReference>
<dbReference type="PANTHER" id="PTHR11487:SF0">
    <property type="entry name" value="S-ACYL FATTY ACID SYNTHASE THIOESTERASE, MEDIUM CHAIN"/>
    <property type="match status" value="1"/>
</dbReference>
<evidence type="ECO:0000256" key="1">
    <source>
        <dbReference type="ARBA" id="ARBA00007169"/>
    </source>
</evidence>
<dbReference type="EMBL" id="JBITDC010000046">
    <property type="protein sequence ID" value="MFI5682204.1"/>
    <property type="molecule type" value="Genomic_DNA"/>
</dbReference>
<protein>
    <submittedName>
        <fullName evidence="4">Thioesterase II family protein</fullName>
    </submittedName>
</protein>
<dbReference type="InterPro" id="IPR001031">
    <property type="entry name" value="Thioesterase"/>
</dbReference>
<sequence>MFSNAPSSPWIRRFHPAPEAARRLVLLPHAGGSASFFFPLSRALAPAVDVLAVQYPGRQDRRGEPCVDDLDTLADLVAAELSAWTDRPTALLGHSLGAALAFEVARRLEDRGVVPTRLFVSGRRAPADQREEAVHLLADDALVKTVKQLAGGEIQVPDDEVLRVALPAIRADYKAVETYRYRPGPPLATPVVALTGSEDPKVTPSEAGRWSRYTTGGFDLQVFNGGHFYLVPHLDRVAALVRETLG</sequence>
<gene>
    <name evidence="4" type="ORF">ACIA8P_48085</name>
</gene>
<dbReference type="PANTHER" id="PTHR11487">
    <property type="entry name" value="THIOESTERASE"/>
    <property type="match status" value="1"/>
</dbReference>
<evidence type="ECO:0000259" key="3">
    <source>
        <dbReference type="SMART" id="SM00824"/>
    </source>
</evidence>
<comment type="caution">
    <text evidence="4">The sequence shown here is derived from an EMBL/GenBank/DDBJ whole genome shotgun (WGS) entry which is preliminary data.</text>
</comment>
<dbReference type="InterPro" id="IPR020802">
    <property type="entry name" value="TesA-like"/>
</dbReference>
<name>A0ABW7YJB7_STRCE</name>
<dbReference type="Proteomes" id="UP001612415">
    <property type="component" value="Unassembled WGS sequence"/>
</dbReference>
<dbReference type="RefSeq" id="WP_398663492.1">
    <property type="nucleotide sequence ID" value="NZ_JBITDC010000046.1"/>
</dbReference>
<reference evidence="4 5" key="1">
    <citation type="submission" date="2024-10" db="EMBL/GenBank/DDBJ databases">
        <title>The Natural Products Discovery Center: Release of the First 8490 Sequenced Strains for Exploring Actinobacteria Biosynthetic Diversity.</title>
        <authorList>
            <person name="Kalkreuter E."/>
            <person name="Kautsar S.A."/>
            <person name="Yang D."/>
            <person name="Bader C.D."/>
            <person name="Teijaro C.N."/>
            <person name="Fluegel L."/>
            <person name="Davis C.M."/>
            <person name="Simpson J.R."/>
            <person name="Lauterbach L."/>
            <person name="Steele A.D."/>
            <person name="Gui C."/>
            <person name="Meng S."/>
            <person name="Li G."/>
            <person name="Viehrig K."/>
            <person name="Ye F."/>
            <person name="Su P."/>
            <person name="Kiefer A.F."/>
            <person name="Nichols A."/>
            <person name="Cepeda A.J."/>
            <person name="Yan W."/>
            <person name="Fan B."/>
            <person name="Jiang Y."/>
            <person name="Adhikari A."/>
            <person name="Zheng C.-J."/>
            <person name="Schuster L."/>
            <person name="Cowan T.M."/>
            <person name="Smanski M.J."/>
            <person name="Chevrette M.G."/>
            <person name="De Carvalho L.P.S."/>
            <person name="Shen B."/>
        </authorList>
    </citation>
    <scope>NUCLEOTIDE SEQUENCE [LARGE SCALE GENOMIC DNA]</scope>
    <source>
        <strain evidence="4 5">NPDC051599</strain>
    </source>
</reference>
<evidence type="ECO:0000256" key="2">
    <source>
        <dbReference type="ARBA" id="ARBA00022801"/>
    </source>
</evidence>
<organism evidence="4 5">
    <name type="scientific">Streptomyces cellulosae</name>
    <dbReference type="NCBI Taxonomy" id="1968"/>
    <lineage>
        <taxon>Bacteria</taxon>
        <taxon>Bacillati</taxon>
        <taxon>Actinomycetota</taxon>
        <taxon>Actinomycetes</taxon>
        <taxon>Kitasatosporales</taxon>
        <taxon>Streptomycetaceae</taxon>
        <taxon>Streptomyces</taxon>
    </lineage>
</organism>